<dbReference type="Proteomes" id="UP000886785">
    <property type="component" value="Unassembled WGS sequence"/>
</dbReference>
<name>A0A9D1J1M7_9FIRM</name>
<evidence type="ECO:0000313" key="2">
    <source>
        <dbReference type="EMBL" id="HIR57249.1"/>
    </source>
</evidence>
<protein>
    <submittedName>
        <fullName evidence="2">PHP domain-containing protein</fullName>
    </submittedName>
</protein>
<dbReference type="Gene3D" id="3.20.20.140">
    <property type="entry name" value="Metal-dependent hydrolases"/>
    <property type="match status" value="1"/>
</dbReference>
<dbReference type="InterPro" id="IPR004013">
    <property type="entry name" value="PHP_dom"/>
</dbReference>
<reference evidence="2" key="2">
    <citation type="journal article" date="2021" name="PeerJ">
        <title>Extensive microbial diversity within the chicken gut microbiome revealed by metagenomics and culture.</title>
        <authorList>
            <person name="Gilroy R."/>
            <person name="Ravi A."/>
            <person name="Getino M."/>
            <person name="Pursley I."/>
            <person name="Horton D.L."/>
            <person name="Alikhan N.F."/>
            <person name="Baker D."/>
            <person name="Gharbi K."/>
            <person name="Hall N."/>
            <person name="Watson M."/>
            <person name="Adriaenssens E.M."/>
            <person name="Foster-Nyarko E."/>
            <person name="Jarju S."/>
            <person name="Secka A."/>
            <person name="Antonio M."/>
            <person name="Oren A."/>
            <person name="Chaudhuri R.R."/>
            <person name="La Ragione R."/>
            <person name="Hildebrand F."/>
            <person name="Pallen M.J."/>
        </authorList>
    </citation>
    <scope>NUCLEOTIDE SEQUENCE</scope>
    <source>
        <strain evidence="2">ChiSjej1B19-7085</strain>
    </source>
</reference>
<gene>
    <name evidence="2" type="ORF">IAA54_06235</name>
</gene>
<organism evidence="2 3">
    <name type="scientific">Candidatus Gallacutalibacter pullicola</name>
    <dbReference type="NCBI Taxonomy" id="2840830"/>
    <lineage>
        <taxon>Bacteria</taxon>
        <taxon>Bacillati</taxon>
        <taxon>Bacillota</taxon>
        <taxon>Clostridia</taxon>
        <taxon>Eubacteriales</taxon>
        <taxon>Candidatus Gallacutalibacter</taxon>
    </lineage>
</organism>
<dbReference type="InterPro" id="IPR052018">
    <property type="entry name" value="PHP_domain"/>
</dbReference>
<dbReference type="InterPro" id="IPR003141">
    <property type="entry name" value="Pol/His_phosphatase_N"/>
</dbReference>
<evidence type="ECO:0000259" key="1">
    <source>
        <dbReference type="SMART" id="SM00481"/>
    </source>
</evidence>
<accession>A0A9D1J1M7</accession>
<dbReference type="SUPFAM" id="SSF89550">
    <property type="entry name" value="PHP domain-like"/>
    <property type="match status" value="1"/>
</dbReference>
<dbReference type="EMBL" id="DVHF01000073">
    <property type="protein sequence ID" value="HIR57249.1"/>
    <property type="molecule type" value="Genomic_DNA"/>
</dbReference>
<evidence type="ECO:0000313" key="3">
    <source>
        <dbReference type="Proteomes" id="UP000886785"/>
    </source>
</evidence>
<dbReference type="GO" id="GO:0004534">
    <property type="term" value="F:5'-3' RNA exonuclease activity"/>
    <property type="evidence" value="ECO:0007669"/>
    <property type="project" value="TreeGrafter"/>
</dbReference>
<dbReference type="CDD" id="cd07432">
    <property type="entry name" value="PHP_HisPPase"/>
    <property type="match status" value="1"/>
</dbReference>
<reference evidence="2" key="1">
    <citation type="submission" date="2020-10" db="EMBL/GenBank/DDBJ databases">
        <authorList>
            <person name="Gilroy R."/>
        </authorList>
    </citation>
    <scope>NUCLEOTIDE SEQUENCE</scope>
    <source>
        <strain evidence="2">ChiSjej1B19-7085</strain>
    </source>
</reference>
<feature type="domain" description="Polymerase/histidinol phosphatase N-terminal" evidence="1">
    <location>
        <begin position="6"/>
        <end position="74"/>
    </location>
</feature>
<dbReference type="InterPro" id="IPR016195">
    <property type="entry name" value="Pol/histidinol_Pase-like"/>
</dbReference>
<dbReference type="GO" id="GO:0035312">
    <property type="term" value="F:5'-3' DNA exonuclease activity"/>
    <property type="evidence" value="ECO:0007669"/>
    <property type="project" value="TreeGrafter"/>
</dbReference>
<dbReference type="PANTHER" id="PTHR42924">
    <property type="entry name" value="EXONUCLEASE"/>
    <property type="match status" value="1"/>
</dbReference>
<dbReference type="PANTHER" id="PTHR42924:SF3">
    <property type="entry name" value="POLYMERASE_HISTIDINOL PHOSPHATASE N-TERMINAL DOMAIN-CONTAINING PROTEIN"/>
    <property type="match status" value="1"/>
</dbReference>
<dbReference type="AlphaFoldDB" id="A0A9D1J1M7"/>
<dbReference type="SMART" id="SM00481">
    <property type="entry name" value="POLIIIAc"/>
    <property type="match status" value="1"/>
</dbReference>
<sequence length="238" mass="26018">MGEFWYDLHLHSCLSPCGSDDMTPNNLVHMAALLGYDIIALTDHNTARNTPAAVQVGREAGITVVPGMELTTAEEAHVVCLFPTPEQALAFEARIREDWLRFPNDASIFGNQWILNSGDEKIGEEPDLLISATAVGVNEVLDLAEAFGGTAFPAHVDKNAYSVIASLGAIPPETGFRAAEISFSGDVQRMKLQNPELDRMLILQSSDAHYLENMREPSRRIALAENSARCLIETLRAL</sequence>
<dbReference type="Pfam" id="PF02811">
    <property type="entry name" value="PHP"/>
    <property type="match status" value="1"/>
</dbReference>
<proteinExistence type="predicted"/>
<comment type="caution">
    <text evidence="2">The sequence shown here is derived from an EMBL/GenBank/DDBJ whole genome shotgun (WGS) entry which is preliminary data.</text>
</comment>